<evidence type="ECO:0000313" key="2">
    <source>
        <dbReference type="EMBL" id="CAH2219991.1"/>
    </source>
</evidence>
<keyword evidence="3" id="KW-1185">Reference proteome</keyword>
<organism evidence="2 3">
    <name type="scientific">Pararge aegeria aegeria</name>
    <dbReference type="NCBI Taxonomy" id="348720"/>
    <lineage>
        <taxon>Eukaryota</taxon>
        <taxon>Metazoa</taxon>
        <taxon>Ecdysozoa</taxon>
        <taxon>Arthropoda</taxon>
        <taxon>Hexapoda</taxon>
        <taxon>Insecta</taxon>
        <taxon>Pterygota</taxon>
        <taxon>Neoptera</taxon>
        <taxon>Endopterygota</taxon>
        <taxon>Lepidoptera</taxon>
        <taxon>Glossata</taxon>
        <taxon>Ditrysia</taxon>
        <taxon>Papilionoidea</taxon>
        <taxon>Nymphalidae</taxon>
        <taxon>Satyrinae</taxon>
        <taxon>Satyrini</taxon>
        <taxon>Parargina</taxon>
        <taxon>Pararge</taxon>
    </lineage>
</organism>
<evidence type="ECO:0000256" key="1">
    <source>
        <dbReference type="SAM" id="MobiDB-lite"/>
    </source>
</evidence>
<evidence type="ECO:0000313" key="3">
    <source>
        <dbReference type="Proteomes" id="UP000838756"/>
    </source>
</evidence>
<sequence length="177" mass="20208">MANHWTNKYAIWQDLSVAQGREVPVEIDNTVIVAQDERPPPLPIIEDTEDEFYANYVGAGDSICGPDLDLISKMLQEVSRPTDATLTEEPPTLCPVGNASVSMFKRKEKKRDLENGLTSTPKPSDPEAEQPRPYVPSARAADYYSRFHEQNRARELREESIWTIAERQMKQLDVKRY</sequence>
<protein>
    <submittedName>
        <fullName evidence="2">Jg21929 protein</fullName>
    </submittedName>
</protein>
<dbReference type="EMBL" id="CAKXAJ010020022">
    <property type="protein sequence ID" value="CAH2219991.1"/>
    <property type="molecule type" value="Genomic_DNA"/>
</dbReference>
<proteinExistence type="predicted"/>
<dbReference type="OrthoDB" id="6908059at2759"/>
<reference evidence="2" key="1">
    <citation type="submission" date="2022-03" db="EMBL/GenBank/DDBJ databases">
        <authorList>
            <person name="Lindestad O."/>
        </authorList>
    </citation>
    <scope>NUCLEOTIDE SEQUENCE</scope>
</reference>
<dbReference type="AlphaFoldDB" id="A0A8S4QTA5"/>
<gene>
    <name evidence="2" type="primary">jg21929</name>
    <name evidence="2" type="ORF">PAEG_LOCUS6539</name>
</gene>
<dbReference type="Proteomes" id="UP000838756">
    <property type="component" value="Unassembled WGS sequence"/>
</dbReference>
<comment type="caution">
    <text evidence="2">The sequence shown here is derived from an EMBL/GenBank/DDBJ whole genome shotgun (WGS) entry which is preliminary data.</text>
</comment>
<feature type="non-terminal residue" evidence="2">
    <location>
        <position position="1"/>
    </location>
</feature>
<accession>A0A8S4QTA5</accession>
<name>A0A8S4QTA5_9NEOP</name>
<feature type="region of interest" description="Disordered" evidence="1">
    <location>
        <begin position="81"/>
        <end position="141"/>
    </location>
</feature>